<keyword evidence="7" id="KW-1185">Reference proteome</keyword>
<comment type="similarity">
    <text evidence="1">Belongs to the peptidase S33 family.</text>
</comment>
<keyword evidence="2" id="KW-0378">Hydrolase</keyword>
<evidence type="ECO:0000259" key="5">
    <source>
        <dbReference type="Pfam" id="PF08386"/>
    </source>
</evidence>
<feature type="chain" id="PRO_5024803867" evidence="3">
    <location>
        <begin position="24"/>
        <end position="555"/>
    </location>
</feature>
<dbReference type="PANTHER" id="PTHR43248:SF25">
    <property type="entry name" value="AB HYDROLASE-1 DOMAIN-CONTAINING PROTEIN-RELATED"/>
    <property type="match status" value="1"/>
</dbReference>
<dbReference type="InterPro" id="IPR000073">
    <property type="entry name" value="AB_hydrolase_1"/>
</dbReference>
<evidence type="ECO:0000313" key="6">
    <source>
        <dbReference type="EMBL" id="KAE8148364.1"/>
    </source>
</evidence>
<dbReference type="OrthoDB" id="425534at2759"/>
<evidence type="ECO:0000256" key="1">
    <source>
        <dbReference type="ARBA" id="ARBA00010088"/>
    </source>
</evidence>
<reference evidence="6 7" key="1">
    <citation type="submission" date="2019-04" db="EMBL/GenBank/DDBJ databases">
        <title>Friends and foes A comparative genomics study of 23 Aspergillus species from section Flavi.</title>
        <authorList>
            <consortium name="DOE Joint Genome Institute"/>
            <person name="Kjaerbolling I."/>
            <person name="Vesth T."/>
            <person name="Frisvad J.C."/>
            <person name="Nybo J.L."/>
            <person name="Theobald S."/>
            <person name="Kildgaard S."/>
            <person name="Isbrandt T."/>
            <person name="Kuo A."/>
            <person name="Sato A."/>
            <person name="Lyhne E.K."/>
            <person name="Kogle M.E."/>
            <person name="Wiebenga A."/>
            <person name="Kun R.S."/>
            <person name="Lubbers R.J."/>
            <person name="Makela M.R."/>
            <person name="Barry K."/>
            <person name="Chovatia M."/>
            <person name="Clum A."/>
            <person name="Daum C."/>
            <person name="Haridas S."/>
            <person name="He G."/>
            <person name="LaButti K."/>
            <person name="Lipzen A."/>
            <person name="Mondo S."/>
            <person name="Riley R."/>
            <person name="Salamov A."/>
            <person name="Simmons B.A."/>
            <person name="Magnuson J.K."/>
            <person name="Henrissat B."/>
            <person name="Mortensen U.H."/>
            <person name="Larsen T.O."/>
            <person name="Devries R.P."/>
            <person name="Grigoriev I.V."/>
            <person name="Machida M."/>
            <person name="Baker S.E."/>
            <person name="Andersen M.R."/>
        </authorList>
    </citation>
    <scope>NUCLEOTIDE SEQUENCE [LARGE SCALE GENOMIC DNA]</scope>
    <source>
        <strain evidence="6 7">IBT 18842</strain>
    </source>
</reference>
<feature type="signal peptide" evidence="3">
    <location>
        <begin position="1"/>
        <end position="23"/>
    </location>
</feature>
<evidence type="ECO:0000313" key="7">
    <source>
        <dbReference type="Proteomes" id="UP000325780"/>
    </source>
</evidence>
<dbReference type="Pfam" id="PF00561">
    <property type="entry name" value="Abhydrolase_1"/>
    <property type="match status" value="1"/>
</dbReference>
<dbReference type="GO" id="GO:0016787">
    <property type="term" value="F:hydrolase activity"/>
    <property type="evidence" value="ECO:0007669"/>
    <property type="project" value="UniProtKB-KW"/>
</dbReference>
<dbReference type="SUPFAM" id="SSF53474">
    <property type="entry name" value="alpha/beta-Hydrolases"/>
    <property type="match status" value="1"/>
</dbReference>
<dbReference type="AlphaFoldDB" id="A0A5N6TPV5"/>
<dbReference type="InterPro" id="IPR029058">
    <property type="entry name" value="AB_hydrolase_fold"/>
</dbReference>
<dbReference type="EMBL" id="ML742164">
    <property type="protein sequence ID" value="KAE8148364.1"/>
    <property type="molecule type" value="Genomic_DNA"/>
</dbReference>
<dbReference type="Gene3D" id="3.40.50.1820">
    <property type="entry name" value="alpha/beta hydrolase"/>
    <property type="match status" value="1"/>
</dbReference>
<evidence type="ECO:0000256" key="3">
    <source>
        <dbReference type="SAM" id="SignalP"/>
    </source>
</evidence>
<dbReference type="Pfam" id="PF08386">
    <property type="entry name" value="Abhydrolase_4"/>
    <property type="match status" value="1"/>
</dbReference>
<gene>
    <name evidence="6" type="ORF">BDV25DRAFT_141886</name>
</gene>
<protein>
    <submittedName>
        <fullName evidence="6">TAP-like protein-domain-containing protein</fullName>
    </submittedName>
</protein>
<dbReference type="Proteomes" id="UP000325780">
    <property type="component" value="Unassembled WGS sequence"/>
</dbReference>
<name>A0A5N6TPV5_ASPAV</name>
<feature type="domain" description="AB hydrolase-1" evidence="4">
    <location>
        <begin position="85"/>
        <end position="242"/>
    </location>
</feature>
<sequence>MKQSSSVTLQLLSLASLAATTQAELGKIHWKGPCNLTNETDMSGSAPLICGTLDVPLDYTDSGSNQTLTLDLAKWPATKKSTADPILMNFGGPGVSSFEGLGLYGEEFQAITGGHHDLIAFNSRGVGNTIPFSCYNDATSKQLVASLAPADGTASDTARGEIWAQSANLAQACYAQNNQTGSLIGTSFAARDTMQVLDALQGKDALLNYWGFSYGTTVGAVIAAMFPERMGRVALDGVDNPTEYFNGHNPEAVMDADKIVQGFCLGCVAAPDLCPLAKVYRNATELGSAIWNMLETLKFNPIPIPSQNGAVTYSDVRATIYEALYLPSSWPVTSEFIGAVLTRNVTVLGNPRVYPLLKSYGTSASLTSSSSEISTGITCSDRALSASMKDVLPYIKTRASLTKIAGDGSNTEMRCAQWNKKMYAKERYTGDFDVKTAHPALILSNRFDPTTPLAAAKNLSATFEGSVLLEQNGYGHTTLSMPSLCTAKAIRAYFTNGTLPAAGTICQPDVPLFTNLTYKDVWPKNFQRTVESAEDAKILKALMSVREKKSRGKFQ</sequence>
<dbReference type="InterPro" id="IPR013595">
    <property type="entry name" value="Pept_S33_TAP-like_C"/>
</dbReference>
<dbReference type="PANTHER" id="PTHR43248">
    <property type="entry name" value="2-SUCCINYL-6-HYDROXY-2,4-CYCLOHEXADIENE-1-CARBOXYLATE SYNTHASE"/>
    <property type="match status" value="1"/>
</dbReference>
<organism evidence="6 7">
    <name type="scientific">Aspergillus avenaceus</name>
    <dbReference type="NCBI Taxonomy" id="36643"/>
    <lineage>
        <taxon>Eukaryota</taxon>
        <taxon>Fungi</taxon>
        <taxon>Dikarya</taxon>
        <taxon>Ascomycota</taxon>
        <taxon>Pezizomycotina</taxon>
        <taxon>Eurotiomycetes</taxon>
        <taxon>Eurotiomycetidae</taxon>
        <taxon>Eurotiales</taxon>
        <taxon>Aspergillaceae</taxon>
        <taxon>Aspergillus</taxon>
        <taxon>Aspergillus subgen. Circumdati</taxon>
    </lineage>
</organism>
<keyword evidence="3" id="KW-0732">Signal</keyword>
<feature type="domain" description="Peptidase S33 tripeptidyl aminopeptidase-like C-terminal" evidence="5">
    <location>
        <begin position="409"/>
        <end position="506"/>
    </location>
</feature>
<evidence type="ECO:0000259" key="4">
    <source>
        <dbReference type="Pfam" id="PF00561"/>
    </source>
</evidence>
<dbReference type="InterPro" id="IPR051601">
    <property type="entry name" value="Serine_prot/Carboxylest_S33"/>
</dbReference>
<proteinExistence type="inferred from homology"/>
<evidence type="ECO:0000256" key="2">
    <source>
        <dbReference type="ARBA" id="ARBA00022801"/>
    </source>
</evidence>
<accession>A0A5N6TPV5</accession>